<comment type="caution">
    <text evidence="9">The sequence shown here is derived from an EMBL/GenBank/DDBJ whole genome shotgun (WGS) entry which is preliminary data.</text>
</comment>
<gene>
    <name evidence="9" type="ORF">BHW43_08365</name>
</gene>
<dbReference type="Gene3D" id="3.40.47.10">
    <property type="match status" value="1"/>
</dbReference>
<dbReference type="EMBL" id="MNTG01000038">
    <property type="protein sequence ID" value="OLA36859.1"/>
    <property type="molecule type" value="Genomic_DNA"/>
</dbReference>
<protein>
    <recommendedName>
        <fullName evidence="2">acetyl-CoA C-acetyltransferase</fullName>
        <ecNumber evidence="2">2.3.1.9</ecNumber>
    </recommendedName>
    <alternativeName>
        <fullName evidence="5">Acetoacetyl-CoA thiolase</fullName>
    </alternativeName>
</protein>
<accession>A0A1Q6R3A6</accession>
<dbReference type="EC" id="2.3.1.9" evidence="2"/>
<evidence type="ECO:0000313" key="10">
    <source>
        <dbReference type="Proteomes" id="UP000186777"/>
    </source>
</evidence>
<dbReference type="PANTHER" id="PTHR18919:SF107">
    <property type="entry name" value="ACETYL-COA ACETYLTRANSFERASE, CYTOSOLIC"/>
    <property type="match status" value="1"/>
</dbReference>
<evidence type="ECO:0000256" key="1">
    <source>
        <dbReference type="ARBA" id="ARBA00010982"/>
    </source>
</evidence>
<proteinExistence type="inferred from homology"/>
<sequence length="378" mass="40144">MENAYILGGLRSYVGVVNGMYRHIPAEVLGAEVLKQVMEKYQLCEPDYIIAGNGVGAGGNIARLMALTAGVDISVPAFTVDVQCGSGLESIAVAAAKINSGEADVIIAGGFESSSTQPRRGYNPNHPDYMGDEWYSVAKFMPGIHRETVMLEGAELAAKREGITKEEMDSWVLRSHALATQAREQGLLQNIIAPVCGAVKDEGIRPRMSQRLLDRMPKVLEGGEFITAANSCLINDGAAFVVLCSQKYLQEHGLKAQARVLGSTACGGDPLVSPRTAVTALQKLLAKHGLQEQDIADFELNEAFAVIDVLFARSFPHSVDKYNVFGGALAYGHPYGASGGIITLHLLEALKQKGGRYGAASVAAAGGIGTALLLERVE</sequence>
<feature type="domain" description="Thiolase C-terminal" evidence="8">
    <location>
        <begin position="255"/>
        <end position="376"/>
    </location>
</feature>
<keyword evidence="3 6" id="KW-0808">Transferase</keyword>
<dbReference type="Pfam" id="PF00108">
    <property type="entry name" value="Thiolase_N"/>
    <property type="match status" value="1"/>
</dbReference>
<evidence type="ECO:0000259" key="8">
    <source>
        <dbReference type="Pfam" id="PF02803"/>
    </source>
</evidence>
<name>A0A1Q6R3A6_9FIRM</name>
<dbReference type="PANTHER" id="PTHR18919">
    <property type="entry name" value="ACETYL-COA C-ACYLTRANSFERASE"/>
    <property type="match status" value="1"/>
</dbReference>
<evidence type="ECO:0000313" key="9">
    <source>
        <dbReference type="EMBL" id="OLA36859.1"/>
    </source>
</evidence>
<dbReference type="PIRSF" id="PIRSF000429">
    <property type="entry name" value="Ac-CoA_Ac_transf"/>
    <property type="match status" value="1"/>
</dbReference>
<dbReference type="SUPFAM" id="SSF53901">
    <property type="entry name" value="Thiolase-like"/>
    <property type="match status" value="2"/>
</dbReference>
<dbReference type="STRING" id="626940.BHW43_08365"/>
<organism evidence="9 10">
    <name type="scientific">Phascolarctobacterium succinatutens</name>
    <dbReference type="NCBI Taxonomy" id="626940"/>
    <lineage>
        <taxon>Bacteria</taxon>
        <taxon>Bacillati</taxon>
        <taxon>Bacillota</taxon>
        <taxon>Negativicutes</taxon>
        <taxon>Acidaminococcales</taxon>
        <taxon>Acidaminococcaceae</taxon>
        <taxon>Phascolarctobacterium</taxon>
    </lineage>
</organism>
<evidence type="ECO:0000259" key="7">
    <source>
        <dbReference type="Pfam" id="PF00108"/>
    </source>
</evidence>
<evidence type="ECO:0000256" key="4">
    <source>
        <dbReference type="ARBA" id="ARBA00023315"/>
    </source>
</evidence>
<dbReference type="CDD" id="cd00751">
    <property type="entry name" value="thiolase"/>
    <property type="match status" value="1"/>
</dbReference>
<evidence type="ECO:0000256" key="3">
    <source>
        <dbReference type="ARBA" id="ARBA00022679"/>
    </source>
</evidence>
<dbReference type="PROSITE" id="PS00737">
    <property type="entry name" value="THIOLASE_2"/>
    <property type="match status" value="1"/>
</dbReference>
<dbReference type="InterPro" id="IPR020613">
    <property type="entry name" value="Thiolase_CS"/>
</dbReference>
<comment type="similarity">
    <text evidence="1 6">Belongs to the thiolase-like superfamily. Thiolase family.</text>
</comment>
<reference evidence="9 10" key="1">
    <citation type="journal article" date="2016" name="Nat. Biotechnol.">
        <title>Measurement of bacterial replication rates in microbial communities.</title>
        <authorList>
            <person name="Brown C.T."/>
            <person name="Olm M.R."/>
            <person name="Thomas B.C."/>
            <person name="Banfield J.F."/>
        </authorList>
    </citation>
    <scope>NUCLEOTIDE SEQUENCE [LARGE SCALE GENOMIC DNA]</scope>
    <source>
        <strain evidence="9">46_33</strain>
    </source>
</reference>
<keyword evidence="4 6" id="KW-0012">Acyltransferase</keyword>
<dbReference type="GO" id="GO:0003985">
    <property type="term" value="F:acetyl-CoA C-acetyltransferase activity"/>
    <property type="evidence" value="ECO:0007669"/>
    <property type="project" value="UniProtKB-EC"/>
</dbReference>
<dbReference type="NCBIfam" id="TIGR01930">
    <property type="entry name" value="AcCoA-C-Actrans"/>
    <property type="match status" value="1"/>
</dbReference>
<evidence type="ECO:0000256" key="2">
    <source>
        <dbReference type="ARBA" id="ARBA00012705"/>
    </source>
</evidence>
<dbReference type="InterPro" id="IPR002155">
    <property type="entry name" value="Thiolase"/>
</dbReference>
<dbReference type="InterPro" id="IPR016039">
    <property type="entry name" value="Thiolase-like"/>
</dbReference>
<dbReference type="Pfam" id="PF02803">
    <property type="entry name" value="Thiolase_C"/>
    <property type="match status" value="1"/>
</dbReference>
<dbReference type="InterPro" id="IPR020617">
    <property type="entry name" value="Thiolase_C"/>
</dbReference>
<evidence type="ECO:0000256" key="6">
    <source>
        <dbReference type="RuleBase" id="RU003557"/>
    </source>
</evidence>
<dbReference type="AlphaFoldDB" id="A0A1Q6R3A6"/>
<evidence type="ECO:0000256" key="5">
    <source>
        <dbReference type="ARBA" id="ARBA00030755"/>
    </source>
</evidence>
<feature type="domain" description="Thiolase N-terminal" evidence="7">
    <location>
        <begin position="5"/>
        <end position="246"/>
    </location>
</feature>
<dbReference type="Proteomes" id="UP000186777">
    <property type="component" value="Unassembled WGS sequence"/>
</dbReference>
<dbReference type="RefSeq" id="WP_303680199.1">
    <property type="nucleotide sequence ID" value="NZ_DBEZXK010000150.1"/>
</dbReference>
<dbReference type="InterPro" id="IPR020616">
    <property type="entry name" value="Thiolase_N"/>
</dbReference>